<evidence type="ECO:0000313" key="10">
    <source>
        <dbReference type="EMBL" id="ELA41559.1"/>
    </source>
</evidence>
<feature type="domain" description="Helicase C-terminal" evidence="9">
    <location>
        <begin position="1"/>
        <end position="123"/>
    </location>
</feature>
<dbReference type="EMBL" id="JH370142">
    <property type="protein sequence ID" value="ELA41559.1"/>
    <property type="molecule type" value="Genomic_DNA"/>
</dbReference>
<sequence length="321" mass="37003">MLFSQGVIKVLVTTSTLAWGVNLPAYAVIVHGHTFYNPHLGQFSDISILDVLQIFGRAGRPQYDTKGEAILMTTSKKMDQYVGLLKRSKDIESKMLFHVPENLNSEIYLGHVSSIATALNWIKHTFLYVRMINNPVKYGVLSEDVGLEEQALSEYIYLTVRRLEDCQLINIDRKDSNYNTWTFKSTFYGQVSSIYYLSHLTMYTWLSDVESVNDEVSLISLLLRSEEFKQISVRKEEIGYLNALHEDLLLSSVIGFEFDETSESKLLILFISFLCFKKMQTFSLSCDTDFIVENMKRLIAAMREVLLHLRRYDLLLMALFS</sequence>
<dbReference type="STRING" id="993615.L2GLP8"/>
<comment type="catalytic activity">
    <reaction evidence="6">
        <text>Couples ATP hydrolysis with the unwinding of duplex DNA by translocating in the 3'-5' direction.</text>
        <dbReference type="EC" id="5.6.2.4"/>
    </reaction>
</comment>
<dbReference type="HOGENOM" id="CLU_866546_0_0_1"/>
<dbReference type="SUPFAM" id="SSF52540">
    <property type="entry name" value="P-loop containing nucleoside triphosphate hydrolases"/>
    <property type="match status" value="1"/>
</dbReference>
<dbReference type="PROSITE" id="PS51194">
    <property type="entry name" value="HELICASE_CTER"/>
    <property type="match status" value="1"/>
</dbReference>
<evidence type="ECO:0000256" key="4">
    <source>
        <dbReference type="ARBA" id="ARBA00023235"/>
    </source>
</evidence>
<dbReference type="GeneID" id="19882134"/>
<dbReference type="PANTHER" id="PTHR47835">
    <property type="entry name" value="HFM1, ATP DEPENDENT DNA HELICASE HOMOLOG"/>
    <property type="match status" value="1"/>
</dbReference>
<comment type="similarity">
    <text evidence="1">Belongs to the helicase family. SKI2 subfamily.</text>
</comment>
<protein>
    <recommendedName>
        <fullName evidence="7">DNA 3'-5' helicase</fullName>
        <ecNumber evidence="7">5.6.2.4</ecNumber>
    </recommendedName>
</protein>
<evidence type="ECO:0000256" key="8">
    <source>
        <dbReference type="ARBA" id="ARBA00048988"/>
    </source>
</evidence>
<dbReference type="AlphaFoldDB" id="L2GLP8"/>
<dbReference type="RefSeq" id="XP_007604869.1">
    <property type="nucleotide sequence ID" value="XM_007604807.1"/>
</dbReference>
<keyword evidence="3" id="KW-0347">Helicase</keyword>
<dbReference type="Gene3D" id="3.40.50.300">
    <property type="entry name" value="P-loop containing nucleotide triphosphate hydrolases"/>
    <property type="match status" value="1"/>
</dbReference>
<keyword evidence="2" id="KW-0378">Hydrolase</keyword>
<comment type="catalytic activity">
    <reaction evidence="8">
        <text>ATP + H2O = ADP + phosphate + H(+)</text>
        <dbReference type="Rhea" id="RHEA:13065"/>
        <dbReference type="ChEBI" id="CHEBI:15377"/>
        <dbReference type="ChEBI" id="CHEBI:15378"/>
        <dbReference type="ChEBI" id="CHEBI:30616"/>
        <dbReference type="ChEBI" id="CHEBI:43474"/>
        <dbReference type="ChEBI" id="CHEBI:456216"/>
        <dbReference type="EC" id="5.6.2.4"/>
    </reaction>
</comment>
<dbReference type="SUPFAM" id="SSF158702">
    <property type="entry name" value="Sec63 N-terminal domain-like"/>
    <property type="match status" value="1"/>
</dbReference>
<dbReference type="OrthoDB" id="2194413at2759"/>
<accession>L2GLP8</accession>
<dbReference type="VEuPathDB" id="MicrosporidiaDB:VICG_01423"/>
<keyword evidence="11" id="KW-1185">Reference proteome</keyword>
<reference evidence="11" key="1">
    <citation type="submission" date="2011-05" db="EMBL/GenBank/DDBJ databases">
        <title>The genome sequence of Vittaforma corneae strain ATCC 50505.</title>
        <authorList>
            <consortium name="The Broad Institute Genome Sequencing Platform"/>
            <person name="Cuomo C."/>
            <person name="Didier E."/>
            <person name="Bowers L."/>
            <person name="Young S.K."/>
            <person name="Zeng Q."/>
            <person name="Gargeya S."/>
            <person name="Fitzgerald M."/>
            <person name="Haas B."/>
            <person name="Abouelleil A."/>
            <person name="Alvarado L."/>
            <person name="Arachchi H.M."/>
            <person name="Berlin A."/>
            <person name="Chapman S.B."/>
            <person name="Gearin G."/>
            <person name="Goldberg J."/>
            <person name="Griggs A."/>
            <person name="Gujja S."/>
            <person name="Hansen M."/>
            <person name="Heiman D."/>
            <person name="Howarth C."/>
            <person name="Larimer J."/>
            <person name="Lui A."/>
            <person name="MacDonald P.J.P."/>
            <person name="McCowen C."/>
            <person name="Montmayeur A."/>
            <person name="Murphy C."/>
            <person name="Neiman D."/>
            <person name="Pearson M."/>
            <person name="Priest M."/>
            <person name="Roberts A."/>
            <person name="Saif S."/>
            <person name="Shea T."/>
            <person name="Sisk P."/>
            <person name="Stolte C."/>
            <person name="Sykes S."/>
            <person name="Wortman J."/>
            <person name="Nusbaum C."/>
            <person name="Birren B."/>
        </authorList>
    </citation>
    <scope>NUCLEOTIDE SEQUENCE [LARGE SCALE GENOMIC DNA]</scope>
    <source>
        <strain evidence="11">ATCC 50505</strain>
    </source>
</reference>
<evidence type="ECO:0000256" key="3">
    <source>
        <dbReference type="ARBA" id="ARBA00022806"/>
    </source>
</evidence>
<organism evidence="10 11">
    <name type="scientific">Vittaforma corneae (strain ATCC 50505)</name>
    <name type="common">Microsporidian parasite</name>
    <name type="synonym">Nosema corneum</name>
    <dbReference type="NCBI Taxonomy" id="993615"/>
    <lineage>
        <taxon>Eukaryota</taxon>
        <taxon>Fungi</taxon>
        <taxon>Fungi incertae sedis</taxon>
        <taxon>Microsporidia</taxon>
        <taxon>Nosematidae</taxon>
        <taxon>Vittaforma</taxon>
    </lineage>
</organism>
<dbReference type="FunFam" id="1.10.10.10:FF:000024">
    <property type="entry name" value="U5 small nuclear ribonucleoprotein helicase"/>
    <property type="match status" value="1"/>
</dbReference>
<evidence type="ECO:0000256" key="7">
    <source>
        <dbReference type="ARBA" id="ARBA00034808"/>
    </source>
</evidence>
<dbReference type="Gene3D" id="1.10.10.10">
    <property type="entry name" value="Winged helix-like DNA-binding domain superfamily/Winged helix DNA-binding domain"/>
    <property type="match status" value="1"/>
</dbReference>
<dbReference type="InterPro" id="IPR036388">
    <property type="entry name" value="WH-like_DNA-bd_sf"/>
</dbReference>
<name>L2GLP8_VITCO</name>
<dbReference type="PANTHER" id="PTHR47835:SF3">
    <property type="entry name" value="HELICASE FOR MEIOSIS 1"/>
    <property type="match status" value="1"/>
</dbReference>
<gene>
    <name evidence="10" type="ORF">VICG_01423</name>
</gene>
<dbReference type="InterPro" id="IPR057842">
    <property type="entry name" value="WH_MER3"/>
</dbReference>
<evidence type="ECO:0000256" key="5">
    <source>
        <dbReference type="ARBA" id="ARBA00023254"/>
    </source>
</evidence>
<dbReference type="GO" id="GO:0043138">
    <property type="term" value="F:3'-5' DNA helicase activity"/>
    <property type="evidence" value="ECO:0007669"/>
    <property type="project" value="UniProtKB-EC"/>
</dbReference>
<keyword evidence="3" id="KW-0067">ATP-binding</keyword>
<dbReference type="GO" id="GO:0016787">
    <property type="term" value="F:hydrolase activity"/>
    <property type="evidence" value="ECO:0007669"/>
    <property type="project" value="UniProtKB-KW"/>
</dbReference>
<dbReference type="Pfam" id="PF23445">
    <property type="entry name" value="WHD_SNRNP200"/>
    <property type="match status" value="1"/>
</dbReference>
<evidence type="ECO:0000313" key="11">
    <source>
        <dbReference type="Proteomes" id="UP000011082"/>
    </source>
</evidence>
<dbReference type="GO" id="GO:0051321">
    <property type="term" value="P:meiotic cell cycle"/>
    <property type="evidence" value="ECO:0007669"/>
    <property type="project" value="UniProtKB-KW"/>
</dbReference>
<dbReference type="InterPro" id="IPR027417">
    <property type="entry name" value="P-loop_NTPase"/>
</dbReference>
<dbReference type="InterPro" id="IPR052247">
    <property type="entry name" value="Meiotic_Crossover_Helicase"/>
</dbReference>
<dbReference type="InterPro" id="IPR004179">
    <property type="entry name" value="Sec63-dom"/>
</dbReference>
<keyword evidence="3" id="KW-0547">Nucleotide-binding</keyword>
<dbReference type="InterPro" id="IPR001650">
    <property type="entry name" value="Helicase_C-like"/>
</dbReference>
<dbReference type="Gene3D" id="1.10.3380.10">
    <property type="entry name" value="Sec63 N-terminal domain-like domain"/>
    <property type="match status" value="1"/>
</dbReference>
<keyword evidence="5" id="KW-0469">Meiosis</keyword>
<dbReference type="Pfam" id="PF02889">
    <property type="entry name" value="Sec63"/>
    <property type="match status" value="1"/>
</dbReference>
<evidence type="ECO:0000256" key="6">
    <source>
        <dbReference type="ARBA" id="ARBA00034617"/>
    </source>
</evidence>
<dbReference type="Proteomes" id="UP000011082">
    <property type="component" value="Unassembled WGS sequence"/>
</dbReference>
<dbReference type="InParanoid" id="L2GLP8"/>
<proteinExistence type="inferred from homology"/>
<keyword evidence="4" id="KW-0413">Isomerase</keyword>
<evidence type="ECO:0000256" key="2">
    <source>
        <dbReference type="ARBA" id="ARBA00022801"/>
    </source>
</evidence>
<evidence type="ECO:0000259" key="9">
    <source>
        <dbReference type="PROSITE" id="PS51194"/>
    </source>
</evidence>
<dbReference type="EC" id="5.6.2.4" evidence="7"/>
<evidence type="ECO:0000256" key="1">
    <source>
        <dbReference type="ARBA" id="ARBA00010140"/>
    </source>
</evidence>